<evidence type="ECO:0000259" key="7">
    <source>
        <dbReference type="Pfam" id="PF00482"/>
    </source>
</evidence>
<feature type="transmembrane region" description="Helical" evidence="6">
    <location>
        <begin position="208"/>
        <end position="231"/>
    </location>
</feature>
<reference evidence="8 9" key="1">
    <citation type="journal article" date="2019" name="Int. J. Syst. Evol. Microbiol.">
        <title>The Global Catalogue of Microorganisms (GCM) 10K type strain sequencing project: providing services to taxonomists for standard genome sequencing and annotation.</title>
        <authorList>
            <consortium name="The Broad Institute Genomics Platform"/>
            <consortium name="The Broad Institute Genome Sequencing Center for Infectious Disease"/>
            <person name="Wu L."/>
            <person name="Ma J."/>
        </authorList>
    </citation>
    <scope>NUCLEOTIDE SEQUENCE [LARGE SCALE GENOMIC DNA]</scope>
    <source>
        <strain evidence="8 9">JCM 10303</strain>
    </source>
</reference>
<feature type="transmembrane region" description="Helical" evidence="6">
    <location>
        <begin position="237"/>
        <end position="258"/>
    </location>
</feature>
<keyword evidence="5 6" id="KW-0472">Membrane</keyword>
<keyword evidence="9" id="KW-1185">Reference proteome</keyword>
<sequence length="267" mass="27517">MLTFLLLALSLLCWPDLRAQRRLGALTSTTSWSSGAMVVRVARIGWIPVAAALGALLAGVGGLFAAVALAVLGRRYVRSRRSFRVGVERSAELSGGIRLLVAGLRAGAHPAVAAEGAAADSAPAISGVFRDLASAAKLGGDIPTVLDNGGHPAELRQPLARLGRAWRLAERHGVALADLLDAVRRDVDHRVAFIRDLESKMAGPRATAAMLAGLPLLGLLLGEAVGAAPLAVLTGQAFGQAVLVVGVALLCAGLFWTLRLTEGAISP</sequence>
<evidence type="ECO:0000256" key="1">
    <source>
        <dbReference type="ARBA" id="ARBA00004651"/>
    </source>
</evidence>
<dbReference type="Proteomes" id="UP001500729">
    <property type="component" value="Unassembled WGS sequence"/>
</dbReference>
<evidence type="ECO:0000256" key="2">
    <source>
        <dbReference type="ARBA" id="ARBA00022475"/>
    </source>
</evidence>
<comment type="subcellular location">
    <subcellularLocation>
        <location evidence="1">Cell membrane</location>
        <topology evidence="1">Multi-pass membrane protein</topology>
    </subcellularLocation>
</comment>
<feature type="domain" description="Type II secretion system protein GspF" evidence="7">
    <location>
        <begin position="97"/>
        <end position="220"/>
    </location>
</feature>
<dbReference type="RefSeq" id="WP_009946479.1">
    <property type="nucleotide sequence ID" value="NZ_BAAAGS010000040.1"/>
</dbReference>
<evidence type="ECO:0000256" key="3">
    <source>
        <dbReference type="ARBA" id="ARBA00022692"/>
    </source>
</evidence>
<evidence type="ECO:0000256" key="4">
    <source>
        <dbReference type="ARBA" id="ARBA00022989"/>
    </source>
</evidence>
<evidence type="ECO:0000256" key="5">
    <source>
        <dbReference type="ARBA" id="ARBA00023136"/>
    </source>
</evidence>
<keyword evidence="2" id="KW-1003">Cell membrane</keyword>
<dbReference type="EMBL" id="BAAAGS010000040">
    <property type="protein sequence ID" value="GAA0545772.1"/>
    <property type="molecule type" value="Genomic_DNA"/>
</dbReference>
<evidence type="ECO:0000313" key="9">
    <source>
        <dbReference type="Proteomes" id="UP001500729"/>
    </source>
</evidence>
<name>A0ABN1DK76_SACER</name>
<organism evidence="8 9">
    <name type="scientific">Saccharopolyspora erythraea</name>
    <name type="common">Streptomyces erythraeus</name>
    <dbReference type="NCBI Taxonomy" id="1836"/>
    <lineage>
        <taxon>Bacteria</taxon>
        <taxon>Bacillati</taxon>
        <taxon>Actinomycetota</taxon>
        <taxon>Actinomycetes</taxon>
        <taxon>Pseudonocardiales</taxon>
        <taxon>Pseudonocardiaceae</taxon>
        <taxon>Saccharopolyspora</taxon>
    </lineage>
</organism>
<gene>
    <name evidence="8" type="ORF">GCM10009533_50830</name>
</gene>
<comment type="caution">
    <text evidence="8">The sequence shown here is derived from an EMBL/GenBank/DDBJ whole genome shotgun (WGS) entry which is preliminary data.</text>
</comment>
<keyword evidence="4 6" id="KW-1133">Transmembrane helix</keyword>
<dbReference type="Pfam" id="PF00482">
    <property type="entry name" value="T2SSF"/>
    <property type="match status" value="1"/>
</dbReference>
<feature type="transmembrane region" description="Helical" evidence="6">
    <location>
        <begin position="43"/>
        <end position="72"/>
    </location>
</feature>
<proteinExistence type="predicted"/>
<keyword evidence="3 6" id="KW-0812">Transmembrane</keyword>
<evidence type="ECO:0000313" key="8">
    <source>
        <dbReference type="EMBL" id="GAA0545772.1"/>
    </source>
</evidence>
<protein>
    <submittedName>
        <fullName evidence="8">Type II secretion system protein</fullName>
    </submittedName>
</protein>
<evidence type="ECO:0000256" key="6">
    <source>
        <dbReference type="SAM" id="Phobius"/>
    </source>
</evidence>
<dbReference type="InterPro" id="IPR018076">
    <property type="entry name" value="T2SS_GspF_dom"/>
</dbReference>
<accession>A0ABN1DK76</accession>
<dbReference type="PANTHER" id="PTHR35007">
    <property type="entry name" value="INTEGRAL MEMBRANE PROTEIN-RELATED"/>
    <property type="match status" value="1"/>
</dbReference>
<dbReference type="PANTHER" id="PTHR35007:SF4">
    <property type="entry name" value="CONSERVED TRANSMEMBRANE PROTEIN-RELATED"/>
    <property type="match status" value="1"/>
</dbReference>